<protein>
    <recommendedName>
        <fullName evidence="3">CPAF-like PDZ domain-containing protein</fullName>
    </recommendedName>
</protein>
<feature type="chain" id="PRO_5025523609" description="CPAF-like PDZ domain-containing protein" evidence="2">
    <location>
        <begin position="18"/>
        <end position="697"/>
    </location>
</feature>
<reference evidence="4" key="1">
    <citation type="journal article" date="2020" name="Stud. Mycol.">
        <title>101 Dothideomycetes genomes: a test case for predicting lifestyles and emergence of pathogens.</title>
        <authorList>
            <person name="Haridas S."/>
            <person name="Albert R."/>
            <person name="Binder M."/>
            <person name="Bloem J."/>
            <person name="Labutti K."/>
            <person name="Salamov A."/>
            <person name="Andreopoulos B."/>
            <person name="Baker S."/>
            <person name="Barry K."/>
            <person name="Bills G."/>
            <person name="Bluhm B."/>
            <person name="Cannon C."/>
            <person name="Castanera R."/>
            <person name="Culley D."/>
            <person name="Daum C."/>
            <person name="Ezra D."/>
            <person name="Gonzalez J."/>
            <person name="Henrissat B."/>
            <person name="Kuo A."/>
            <person name="Liang C."/>
            <person name="Lipzen A."/>
            <person name="Lutzoni F."/>
            <person name="Magnuson J."/>
            <person name="Mondo S."/>
            <person name="Nolan M."/>
            <person name="Ohm R."/>
            <person name="Pangilinan J."/>
            <person name="Park H.-J."/>
            <person name="Ramirez L."/>
            <person name="Alfaro M."/>
            <person name="Sun H."/>
            <person name="Tritt A."/>
            <person name="Yoshinaga Y."/>
            <person name="Zwiers L.-H."/>
            <person name="Turgeon B."/>
            <person name="Goodwin S."/>
            <person name="Spatafora J."/>
            <person name="Crous P."/>
            <person name="Grigoriev I."/>
        </authorList>
    </citation>
    <scope>NUCLEOTIDE SEQUENCE</scope>
    <source>
        <strain evidence="4">CBS 122681</strain>
    </source>
</reference>
<dbReference type="InterPro" id="IPR029045">
    <property type="entry name" value="ClpP/crotonase-like_dom_sf"/>
</dbReference>
<accession>A0A6A6TGL6</accession>
<keyword evidence="5" id="KW-1185">Reference proteome</keyword>
<dbReference type="EMBL" id="MU004322">
    <property type="protein sequence ID" value="KAF2657764.1"/>
    <property type="molecule type" value="Genomic_DNA"/>
</dbReference>
<sequence length="697" mass="75406">MLRFIFAAAIAVAPGLSAPTTSTEPCAALRDEIQAQELLAVVPAQLANYCLMTVPVDEKGDLDLIDEIKTYLQWQSTLPYLKDPPPDSRQQPVDLLKGLDDIKSKIAAGGYTSEHAVQFDIYDFISSAHDGHLAFAAEILSNVLIFTRDPETQLVAVSEDGLKLPEIFSYSDVVRAVEGCGYEPSPIVTINGVDAVEYLQDHTKNAIYADDDARYSSSFVNPAGLAIGGQSFGGFARSATYQGATTALGFANGTSRTFENMALVMKDFGGVDSGEAFFNKFCVGQAQETPSPSSTTSSSSAQSTTASQRPPTLTGYPYPVVKHPYDAVSGYFLNGTGYDDVAVLAIPTFLVPPLTPPAINSTLDIGRLLKFQFVVRESIAESKAHGKKRLIVDLRNNAGGEGVIPTDTFKQLFPTLEPSFGQNLLANPAYHELGQIVDKYLEGGDLKETNYAKYYYDRVNLYMADHTIFQQENGSVWKDFGEMFRPVKHHGANFTHNVYPDFNDEQTDGYGGGIFVSGYGINANVTKEQPFASENVVMLEDYACASSCSILHEYLHSSAGIPTIAVSHSPHHRPVTAPTGTKGALQLGLSQLGPWAGFAGALIPNTSTADIAAFNASGLADLAYGLPNVRRRAAVEAGLADSAAISVNGRNAVRRGEEIPLQFVWEEAERKMFYTKEMIVDVNAVWKGAVDAWWGKK</sequence>
<name>A0A6A6TGL6_9PLEO</name>
<dbReference type="Pfam" id="PF23658">
    <property type="entry name" value="PDZ_CPAF_rel"/>
    <property type="match status" value="1"/>
</dbReference>
<dbReference type="InterPro" id="IPR052766">
    <property type="entry name" value="S41A_metabolite_peptidase"/>
</dbReference>
<dbReference type="Proteomes" id="UP000799324">
    <property type="component" value="Unassembled WGS sequence"/>
</dbReference>
<proteinExistence type="predicted"/>
<dbReference type="SUPFAM" id="SSF52096">
    <property type="entry name" value="ClpP/crotonase"/>
    <property type="match status" value="1"/>
</dbReference>
<organism evidence="4 5">
    <name type="scientific">Lophiostoma macrostomum CBS 122681</name>
    <dbReference type="NCBI Taxonomy" id="1314788"/>
    <lineage>
        <taxon>Eukaryota</taxon>
        <taxon>Fungi</taxon>
        <taxon>Dikarya</taxon>
        <taxon>Ascomycota</taxon>
        <taxon>Pezizomycotina</taxon>
        <taxon>Dothideomycetes</taxon>
        <taxon>Pleosporomycetidae</taxon>
        <taxon>Pleosporales</taxon>
        <taxon>Lophiostomataceae</taxon>
        <taxon>Lophiostoma</taxon>
    </lineage>
</organism>
<feature type="signal peptide" evidence="2">
    <location>
        <begin position="1"/>
        <end position="17"/>
    </location>
</feature>
<gene>
    <name evidence="4" type="ORF">K491DRAFT_654307</name>
</gene>
<dbReference type="PANTHER" id="PTHR37049">
    <property type="entry name" value="PEPTIDASE S41 FAMILY PROTEIN"/>
    <property type="match status" value="1"/>
</dbReference>
<dbReference type="OrthoDB" id="3534988at2759"/>
<evidence type="ECO:0000256" key="2">
    <source>
        <dbReference type="SAM" id="SignalP"/>
    </source>
</evidence>
<feature type="region of interest" description="Disordered" evidence="1">
    <location>
        <begin position="289"/>
        <end position="314"/>
    </location>
</feature>
<evidence type="ECO:0000313" key="5">
    <source>
        <dbReference type="Proteomes" id="UP000799324"/>
    </source>
</evidence>
<feature type="compositionally biased region" description="Low complexity" evidence="1">
    <location>
        <begin position="289"/>
        <end position="308"/>
    </location>
</feature>
<evidence type="ECO:0000259" key="3">
    <source>
        <dbReference type="Pfam" id="PF23658"/>
    </source>
</evidence>
<evidence type="ECO:0000256" key="1">
    <source>
        <dbReference type="SAM" id="MobiDB-lite"/>
    </source>
</evidence>
<keyword evidence="2" id="KW-0732">Signal</keyword>
<dbReference type="PANTHER" id="PTHR37049:SF4">
    <property type="entry name" value="RHODANESE DOMAIN-CONTAINING PROTEIN"/>
    <property type="match status" value="1"/>
</dbReference>
<dbReference type="InterPro" id="IPR056186">
    <property type="entry name" value="PDZ_CPAF-rel"/>
</dbReference>
<feature type="domain" description="CPAF-like PDZ" evidence="3">
    <location>
        <begin position="151"/>
        <end position="268"/>
    </location>
</feature>
<dbReference type="AlphaFoldDB" id="A0A6A6TGL6"/>
<evidence type="ECO:0000313" key="4">
    <source>
        <dbReference type="EMBL" id="KAF2657764.1"/>
    </source>
</evidence>